<dbReference type="Proteomes" id="UP000468928">
    <property type="component" value="Unassembled WGS sequence"/>
</dbReference>
<dbReference type="InterPro" id="IPR033195">
    <property type="entry name" value="AmidinoTrfase"/>
</dbReference>
<sequence length="327" mass="36196">MIAIDARIRVDSEFATLRTVVVSRCELRAPDSPAILGHQMPVEPEAVHVLEGTWGQEFGAVFPDKQRLWEVERDNLAAVLTRYGVRVLRPRLFTEAEKVAAGPNGYANFFVRDPWFTIGEHVIEGTLQFRHRRLEVLTSRSLLLDQVLPTPARYVSLPIPEVGRDGSAGPGPFLEGGDVLVLGKEVFVGESGMATDRTGTEWLAKYLRPDGYSVTPVPLKPHVLHLDCAIGLVREGLMIVCPDRLPDGVPATVRNWERIEVSEDEAAAMATNGLSIDADTYITDPQFERVGQQLQSRGITVEYVDFSVSRLFGGAFRCSTQPLGRFD</sequence>
<dbReference type="SUPFAM" id="SSF55909">
    <property type="entry name" value="Pentein"/>
    <property type="match status" value="1"/>
</dbReference>
<evidence type="ECO:0000256" key="2">
    <source>
        <dbReference type="ARBA" id="ARBA00022679"/>
    </source>
</evidence>
<dbReference type="Gene3D" id="3.75.10.10">
    <property type="entry name" value="L-arginine/glycine Amidinotransferase, Chain A"/>
    <property type="match status" value="1"/>
</dbReference>
<name>A0A6P1CZ86_9NOCA</name>
<comment type="similarity">
    <text evidence="1">Belongs to the amidinotransferase family.</text>
</comment>
<organism evidence="3 4">
    <name type="scientific">Nocardia cyriacigeorgica</name>
    <dbReference type="NCBI Taxonomy" id="135487"/>
    <lineage>
        <taxon>Bacteria</taxon>
        <taxon>Bacillati</taxon>
        <taxon>Actinomycetota</taxon>
        <taxon>Actinomycetes</taxon>
        <taxon>Mycobacteriales</taxon>
        <taxon>Nocardiaceae</taxon>
        <taxon>Nocardia</taxon>
    </lineage>
</organism>
<dbReference type="AlphaFoldDB" id="A0A6P1CZ86"/>
<accession>A0A6P1CZ86</accession>
<dbReference type="GO" id="GO:0015067">
    <property type="term" value="F:amidinotransferase activity"/>
    <property type="evidence" value="ECO:0007669"/>
    <property type="project" value="InterPro"/>
</dbReference>
<gene>
    <name evidence="3" type="ORF">GV789_02540</name>
</gene>
<keyword evidence="2 3" id="KW-0808">Transferase</keyword>
<dbReference type="RefSeq" id="WP_163821888.1">
    <property type="nucleotide sequence ID" value="NZ_JAAGUY010000001.1"/>
</dbReference>
<dbReference type="Pfam" id="PF19420">
    <property type="entry name" value="DDAH_eukar"/>
    <property type="match status" value="1"/>
</dbReference>
<reference evidence="3 4" key="1">
    <citation type="submission" date="2020-01" db="EMBL/GenBank/DDBJ databases">
        <title>Genetics and antimicrobial susceptibilities of Nocardia species isolated from the soil; a comparison with species isolated from humans.</title>
        <authorList>
            <person name="Carrasco G."/>
            <person name="Monzon S."/>
            <person name="Sansegundo M."/>
            <person name="Garcia E."/>
            <person name="Garrido N."/>
            <person name="Medina M.J."/>
            <person name="Villalon P."/>
            <person name="Ramirez-Arocha A.C."/>
            <person name="Jimenez P."/>
            <person name="Cuesta I."/>
            <person name="Valdezate S."/>
        </authorList>
    </citation>
    <scope>NUCLEOTIDE SEQUENCE [LARGE SCALE GENOMIC DNA]</scope>
    <source>
        <strain evidence="3 4">CNM20110639</strain>
    </source>
</reference>
<evidence type="ECO:0000313" key="3">
    <source>
        <dbReference type="EMBL" id="NEW43337.1"/>
    </source>
</evidence>
<dbReference type="PANTHER" id="PTHR10488:SF1">
    <property type="entry name" value="GLYCINE AMIDINOTRANSFERASE, MITOCHONDRIAL"/>
    <property type="match status" value="1"/>
</dbReference>
<evidence type="ECO:0000313" key="4">
    <source>
        <dbReference type="Proteomes" id="UP000468928"/>
    </source>
</evidence>
<comment type="caution">
    <text evidence="3">The sequence shown here is derived from an EMBL/GenBank/DDBJ whole genome shotgun (WGS) entry which is preliminary data.</text>
</comment>
<protein>
    <submittedName>
        <fullName evidence="3">Amidinotransferase</fullName>
    </submittedName>
</protein>
<dbReference type="PANTHER" id="PTHR10488">
    <property type="entry name" value="GLYCINE AMIDINOTRANSFERASE, MITOCHONDRIAL"/>
    <property type="match status" value="1"/>
</dbReference>
<dbReference type="EMBL" id="JAAGUZ010000004">
    <property type="protein sequence ID" value="NEW43337.1"/>
    <property type="molecule type" value="Genomic_DNA"/>
</dbReference>
<evidence type="ECO:0000256" key="1">
    <source>
        <dbReference type="ARBA" id="ARBA00006943"/>
    </source>
</evidence>
<proteinExistence type="inferred from homology"/>